<dbReference type="EMBL" id="JBBJCI010000227">
    <property type="protein sequence ID" value="KAK7238989.1"/>
    <property type="molecule type" value="Genomic_DNA"/>
</dbReference>
<dbReference type="Gene3D" id="2.10.50.10">
    <property type="entry name" value="Tumor Necrosis Factor Receptor, subunit A, domain 2"/>
    <property type="match status" value="2"/>
</dbReference>
<dbReference type="Proteomes" id="UP001363151">
    <property type="component" value="Unassembled WGS sequence"/>
</dbReference>
<dbReference type="InterPro" id="IPR009030">
    <property type="entry name" value="Growth_fac_rcpt_cys_sf"/>
</dbReference>
<comment type="subcellular location">
    <subcellularLocation>
        <location evidence="1">Membrane</location>
        <topology evidence="1">Multi-pass membrane protein</topology>
    </subcellularLocation>
</comment>
<reference evidence="10 11" key="1">
    <citation type="submission" date="2024-03" db="EMBL/GenBank/DDBJ databases">
        <title>Aureococcus anophagefferens CCMP1851 and Kratosvirus quantuckense: Draft genome of a second virus-susceptible host strain in the model system.</title>
        <authorList>
            <person name="Chase E."/>
            <person name="Truchon A.R."/>
            <person name="Schepens W."/>
            <person name="Wilhelm S.W."/>
        </authorList>
    </citation>
    <scope>NUCLEOTIDE SEQUENCE [LARGE SCALE GENOMIC DNA]</scope>
    <source>
        <strain evidence="10 11">CCMP1851</strain>
    </source>
</reference>
<keyword evidence="8" id="KW-0732">Signal</keyword>
<evidence type="ECO:0000256" key="7">
    <source>
        <dbReference type="SAM" id="Phobius"/>
    </source>
</evidence>
<gene>
    <name evidence="10" type="ORF">SO694_000263115</name>
</gene>
<feature type="chain" id="PRO_5046581755" description="Receptor ligand binding region domain-containing protein" evidence="8">
    <location>
        <begin position="18"/>
        <end position="1260"/>
    </location>
</feature>
<dbReference type="InterPro" id="IPR028082">
    <property type="entry name" value="Peripla_BP_I"/>
</dbReference>
<keyword evidence="2 7" id="KW-0812">Transmembrane</keyword>
<accession>A0ABR1FUR4</accession>
<evidence type="ECO:0000256" key="6">
    <source>
        <dbReference type="ARBA" id="ARBA00023180"/>
    </source>
</evidence>
<evidence type="ECO:0000256" key="5">
    <source>
        <dbReference type="ARBA" id="ARBA00023170"/>
    </source>
</evidence>
<protein>
    <recommendedName>
        <fullName evidence="9">Receptor ligand binding region domain-containing protein</fullName>
    </recommendedName>
</protein>
<evidence type="ECO:0000256" key="3">
    <source>
        <dbReference type="ARBA" id="ARBA00022989"/>
    </source>
</evidence>
<organism evidence="10 11">
    <name type="scientific">Aureococcus anophagefferens</name>
    <name type="common">Harmful bloom alga</name>
    <dbReference type="NCBI Taxonomy" id="44056"/>
    <lineage>
        <taxon>Eukaryota</taxon>
        <taxon>Sar</taxon>
        <taxon>Stramenopiles</taxon>
        <taxon>Ochrophyta</taxon>
        <taxon>Pelagophyceae</taxon>
        <taxon>Pelagomonadales</taxon>
        <taxon>Pelagomonadaceae</taxon>
        <taxon>Aureococcus</taxon>
    </lineage>
</organism>
<keyword evidence="5" id="KW-0675">Receptor</keyword>
<feature type="transmembrane region" description="Helical" evidence="7">
    <location>
        <begin position="1185"/>
        <end position="1207"/>
    </location>
</feature>
<dbReference type="PANTHER" id="PTHR24060">
    <property type="entry name" value="METABOTROPIC GLUTAMATE RECEPTOR"/>
    <property type="match status" value="1"/>
</dbReference>
<evidence type="ECO:0000256" key="2">
    <source>
        <dbReference type="ARBA" id="ARBA00022692"/>
    </source>
</evidence>
<dbReference type="Gene3D" id="3.30.450.20">
    <property type="entry name" value="PAS domain"/>
    <property type="match status" value="1"/>
</dbReference>
<evidence type="ECO:0000259" key="9">
    <source>
        <dbReference type="Pfam" id="PF01094"/>
    </source>
</evidence>
<feature type="transmembrane region" description="Helical" evidence="7">
    <location>
        <begin position="1130"/>
        <end position="1148"/>
    </location>
</feature>
<comment type="caution">
    <text evidence="10">The sequence shown here is derived from an EMBL/GenBank/DDBJ whole genome shotgun (WGS) entry which is preliminary data.</text>
</comment>
<dbReference type="InterPro" id="IPR000337">
    <property type="entry name" value="GPCR_3"/>
</dbReference>
<keyword evidence="4 7" id="KW-0472">Membrane</keyword>
<evidence type="ECO:0000313" key="11">
    <source>
        <dbReference type="Proteomes" id="UP001363151"/>
    </source>
</evidence>
<name>A0ABR1FUR4_AURAN</name>
<dbReference type="Pfam" id="PF01094">
    <property type="entry name" value="ANF_receptor"/>
    <property type="match status" value="1"/>
</dbReference>
<dbReference type="SMART" id="SM01411">
    <property type="entry name" value="Ephrin_rec_like"/>
    <property type="match status" value="3"/>
</dbReference>
<evidence type="ECO:0000256" key="1">
    <source>
        <dbReference type="ARBA" id="ARBA00004141"/>
    </source>
</evidence>
<dbReference type="SUPFAM" id="SSF57184">
    <property type="entry name" value="Growth factor receptor domain"/>
    <property type="match status" value="2"/>
</dbReference>
<feature type="domain" description="Receptor ligand binding region" evidence="9">
    <location>
        <begin position="477"/>
        <end position="805"/>
    </location>
</feature>
<proteinExistence type="predicted"/>
<dbReference type="InterPro" id="IPR050726">
    <property type="entry name" value="mGluR"/>
</dbReference>
<feature type="transmembrane region" description="Helical" evidence="7">
    <location>
        <begin position="1080"/>
        <end position="1102"/>
    </location>
</feature>
<dbReference type="PRINTS" id="PR00248">
    <property type="entry name" value="GPCRMGR"/>
</dbReference>
<dbReference type="Gene3D" id="3.40.50.2300">
    <property type="match status" value="2"/>
</dbReference>
<evidence type="ECO:0000256" key="8">
    <source>
        <dbReference type="SAM" id="SignalP"/>
    </source>
</evidence>
<evidence type="ECO:0000313" key="10">
    <source>
        <dbReference type="EMBL" id="KAK7238989.1"/>
    </source>
</evidence>
<evidence type="ECO:0000256" key="4">
    <source>
        <dbReference type="ARBA" id="ARBA00023136"/>
    </source>
</evidence>
<keyword evidence="6" id="KW-0325">Glycoprotein</keyword>
<keyword evidence="11" id="KW-1185">Reference proteome</keyword>
<dbReference type="SUPFAM" id="SSF53822">
    <property type="entry name" value="Periplasmic binding protein-like I"/>
    <property type="match status" value="1"/>
</dbReference>
<keyword evidence="3 7" id="KW-1133">Transmembrane helix</keyword>
<feature type="signal peptide" evidence="8">
    <location>
        <begin position="1"/>
        <end position="17"/>
    </location>
</feature>
<dbReference type="InterPro" id="IPR001828">
    <property type="entry name" value="ANF_lig-bd_rcpt"/>
</dbReference>
<sequence length="1260" mass="132162">MGRRAAALALLVPGAVAAGNSYREYEERLRWTVNTLLAVTQQPWTMVKNMAGWYDSGVLRDIYDERNWSTARTNTFVNVRILQPGSTTAMLYAGFEDGSFQGYYTWGASPLSVNDSAVYTETRGCAWNYTAACGGDGYCAAGYPRYQPACRGYHDCDDQTGVPTLAVDLADDAVYDPRARPWYQGAVAAYADRGPETWSDLYYFFTDRVPGLTAMRVFTHGPGGAVYGVAALDLKLSSFIELVQNYYPADGSDGVAYLTERGSGELVFSSLGDVGFELDAAGEVLGRSFPATTNSSLAAIAAVAATLGGEDGVVVVDGLEHWVLHDDVVDAYGIAWNITVVHACACAEGYGLYDGQIDCELCPAEFGLTSAEGSNRCDSCAEGSYVNGLGRCSACPEGASCDDLGLDDEFGDGDAVLRVGVFAPLAVRGANGSEPFDGDVARTLSAAGALAAALFNGRDASVLDAFSAGALDGCDVRVQVTHHNTYGEVMDAIGRYREAYDYLHAIVGPAASARAEPISANAAVDEIPVVSYLATSTDLDDRATHPYFFRVIASDRVLAEHMCDIVAHYGWSYVGLLYVDDAYGSSFVEVLGEKLTGGGVSMRASSFASGDAASTLAGVARLRDADARVVVVVAVDDDLANVLDAALACNMTGDDHAWIYADGIALATMAAARGERYADALAGAAHVGMVVPATDEAAGFARAYAAQNESDYSPRLAMADPYARLEAGFFARGVATDYPLLVFDAMAAVALAACAVRAGGGDPADGSALAAALYAVDFNGTQGRVALDGYGSRLGSTVAYDLYNVRRDPADAAAVLPVRLGTYADGAWPLEHFRFHDNTTTPPSATDVVSCGPGTIQSADGARCEACAAGTFSESWNAAYCEPCSVGTISGAGATACATCAAGKFASATARNANNSGVVSEARYCASCGANYYSDANGSVLCKPCPEGVTSLAGSSACDLCVAGAFDDRALADVAGGGEAACRSCPKHFDCGKDGYTLETLRIDGGYMRTTTLSDAAIPCVGGDGGANCPDDDEARVGCAADSRTAGPSCRTCDDGYYLSEEAGRCHPCGDMGDGDDPVMLLRIGLVVLQCGVVGVIIYRTIGGAADERHAKTSNKATRLQQKLRSKWKICYVAFSIIYSMPALLPSIRYPAAVANLMSLFAMINFDLVTPLPASCFLRTSHHGFYRTLVFSTVGPLAVVAACVVGSEARRRAAELWSSARHTREAVEVEDDTVEVPREPRAPRAWRTFVSVALLRAGQG</sequence>